<organism evidence="1 2">
    <name type="scientific">Aspergillus caelatus</name>
    <dbReference type="NCBI Taxonomy" id="61420"/>
    <lineage>
        <taxon>Eukaryota</taxon>
        <taxon>Fungi</taxon>
        <taxon>Dikarya</taxon>
        <taxon>Ascomycota</taxon>
        <taxon>Pezizomycotina</taxon>
        <taxon>Eurotiomycetes</taxon>
        <taxon>Eurotiomycetidae</taxon>
        <taxon>Eurotiales</taxon>
        <taxon>Aspergillaceae</taxon>
        <taxon>Aspergillus</taxon>
        <taxon>Aspergillus subgen. Circumdati</taxon>
    </lineage>
</organism>
<dbReference type="GeneID" id="43653156"/>
<reference evidence="1 2" key="1">
    <citation type="submission" date="2019-04" db="EMBL/GenBank/DDBJ databases">
        <title>Friends and foes A comparative genomics studyof 23 Aspergillus species from section Flavi.</title>
        <authorList>
            <consortium name="DOE Joint Genome Institute"/>
            <person name="Kjaerbolling I."/>
            <person name="Vesth T."/>
            <person name="Frisvad J.C."/>
            <person name="Nybo J.L."/>
            <person name="Theobald S."/>
            <person name="Kildgaard S."/>
            <person name="Isbrandt T."/>
            <person name="Kuo A."/>
            <person name="Sato A."/>
            <person name="Lyhne E.K."/>
            <person name="Kogle M.E."/>
            <person name="Wiebenga A."/>
            <person name="Kun R.S."/>
            <person name="Lubbers R.J."/>
            <person name="Makela M.R."/>
            <person name="Barry K."/>
            <person name="Chovatia M."/>
            <person name="Clum A."/>
            <person name="Daum C."/>
            <person name="Haridas S."/>
            <person name="He G."/>
            <person name="LaButti K."/>
            <person name="Lipzen A."/>
            <person name="Mondo S."/>
            <person name="Riley R."/>
            <person name="Salamov A."/>
            <person name="Simmons B.A."/>
            <person name="Magnuson J.K."/>
            <person name="Henrissat B."/>
            <person name="Mortensen U.H."/>
            <person name="Larsen T.O."/>
            <person name="Devries R.P."/>
            <person name="Grigoriev I.V."/>
            <person name="Machida M."/>
            <person name="Baker S.E."/>
            <person name="Andersen M.R."/>
        </authorList>
    </citation>
    <scope>NUCLEOTIDE SEQUENCE [LARGE SCALE GENOMIC DNA]</scope>
    <source>
        <strain evidence="1 2">CBS 763.97</strain>
    </source>
</reference>
<sequence>MHQSTSPSKYIPRRIRPAKGTVVPDEFWGDIVAEEYLNLDDENVSLSGIAIEISVSMASVVSVPSNS</sequence>
<evidence type="ECO:0000313" key="2">
    <source>
        <dbReference type="Proteomes" id="UP000326268"/>
    </source>
</evidence>
<proteinExistence type="predicted"/>
<keyword evidence="2" id="KW-1185">Reference proteome</keyword>
<evidence type="ECO:0000313" key="1">
    <source>
        <dbReference type="EMBL" id="KAE8359391.1"/>
    </source>
</evidence>
<name>A0A5N6ZP49_9EURO</name>
<dbReference type="OrthoDB" id="4653208at2759"/>
<protein>
    <submittedName>
        <fullName evidence="1">Uncharacterized protein</fullName>
    </submittedName>
</protein>
<dbReference type="AlphaFoldDB" id="A0A5N6ZP49"/>
<gene>
    <name evidence="1" type="ORF">BDV27DRAFT_136191</name>
</gene>
<dbReference type="EMBL" id="ML737828">
    <property type="protein sequence ID" value="KAE8359391.1"/>
    <property type="molecule type" value="Genomic_DNA"/>
</dbReference>
<dbReference type="RefSeq" id="XP_031922472.1">
    <property type="nucleotide sequence ID" value="XM_032068710.1"/>
</dbReference>
<accession>A0A5N6ZP49</accession>
<dbReference type="Proteomes" id="UP000326268">
    <property type="component" value="Unassembled WGS sequence"/>
</dbReference>